<evidence type="ECO:0000313" key="3">
    <source>
        <dbReference type="Proteomes" id="UP001239445"/>
    </source>
</evidence>
<gene>
    <name evidence="2" type="ORF">QBC47DRAFT_383316</name>
</gene>
<dbReference type="Proteomes" id="UP001239445">
    <property type="component" value="Unassembled WGS sequence"/>
</dbReference>
<name>A0AAJ0F9E7_9PEZI</name>
<organism evidence="2 3">
    <name type="scientific">Echria macrotheca</name>
    <dbReference type="NCBI Taxonomy" id="438768"/>
    <lineage>
        <taxon>Eukaryota</taxon>
        <taxon>Fungi</taxon>
        <taxon>Dikarya</taxon>
        <taxon>Ascomycota</taxon>
        <taxon>Pezizomycotina</taxon>
        <taxon>Sordariomycetes</taxon>
        <taxon>Sordariomycetidae</taxon>
        <taxon>Sordariales</taxon>
        <taxon>Schizotheciaceae</taxon>
        <taxon>Echria</taxon>
    </lineage>
</organism>
<keyword evidence="3" id="KW-1185">Reference proteome</keyword>
<reference evidence="2" key="1">
    <citation type="submission" date="2023-06" db="EMBL/GenBank/DDBJ databases">
        <title>Genome-scale phylogeny and comparative genomics of the fungal order Sordariales.</title>
        <authorList>
            <consortium name="Lawrence Berkeley National Laboratory"/>
            <person name="Hensen N."/>
            <person name="Bonometti L."/>
            <person name="Westerberg I."/>
            <person name="Brannstrom I.O."/>
            <person name="Guillou S."/>
            <person name="Cros-Aarteil S."/>
            <person name="Calhoun S."/>
            <person name="Haridas S."/>
            <person name="Kuo A."/>
            <person name="Mondo S."/>
            <person name="Pangilinan J."/>
            <person name="Riley R."/>
            <person name="Labutti K."/>
            <person name="Andreopoulos B."/>
            <person name="Lipzen A."/>
            <person name="Chen C."/>
            <person name="Yanf M."/>
            <person name="Daum C."/>
            <person name="Ng V."/>
            <person name="Clum A."/>
            <person name="Steindorff A."/>
            <person name="Ohm R."/>
            <person name="Martin F."/>
            <person name="Silar P."/>
            <person name="Natvig D."/>
            <person name="Lalanne C."/>
            <person name="Gautier V."/>
            <person name="Ament-Velasquez S.L."/>
            <person name="Kruys A."/>
            <person name="Hutchinson M.I."/>
            <person name="Powell A.J."/>
            <person name="Barry K."/>
            <person name="Miller A.N."/>
            <person name="Grigoriev I.V."/>
            <person name="Debuchy R."/>
            <person name="Gladieux P."/>
            <person name="Thoren M.H."/>
            <person name="Johannesson H."/>
        </authorList>
    </citation>
    <scope>NUCLEOTIDE SEQUENCE</scope>
    <source>
        <strain evidence="2">PSN4</strain>
    </source>
</reference>
<protein>
    <submittedName>
        <fullName evidence="2">Uncharacterized protein</fullName>
    </submittedName>
</protein>
<evidence type="ECO:0000313" key="2">
    <source>
        <dbReference type="EMBL" id="KAK1755293.1"/>
    </source>
</evidence>
<feature type="region of interest" description="Disordered" evidence="1">
    <location>
        <begin position="1"/>
        <end position="39"/>
    </location>
</feature>
<sequence length="298" mass="31660">MWPLRLPSASPRPSRRPWRNTPSPSGRPCDSSPRPLRATSNGRMVSLLVMLMLIPISPSTSYRPARPPAWTLTSPCRRLIPVSSPRATTPSARSGGRRGALGGIGGLRRGGRMLGGLSGRWGLMRGMRRIRTGMRMIVVVVRMGWIWMSMVLGEGRCLMRKKGTKGKKRRGVGMGIGVRRGRGVAAGVGTVEVGLTVTVTVRQSSRSRSAGLGVVDCAGGMGGMGGMDGIDSDCLVVGIEPGLKMQTRAVLGAGSEGGIGNADTDRGSRTYFQFFSDGYESLLPSVSVCISCVWLVSE</sequence>
<feature type="compositionally biased region" description="Low complexity" evidence="1">
    <location>
        <begin position="1"/>
        <end position="12"/>
    </location>
</feature>
<comment type="caution">
    <text evidence="2">The sequence shown here is derived from an EMBL/GenBank/DDBJ whole genome shotgun (WGS) entry which is preliminary data.</text>
</comment>
<accession>A0AAJ0F9E7</accession>
<dbReference type="AlphaFoldDB" id="A0AAJ0F9E7"/>
<evidence type="ECO:0000256" key="1">
    <source>
        <dbReference type="SAM" id="MobiDB-lite"/>
    </source>
</evidence>
<feature type="region of interest" description="Disordered" evidence="1">
    <location>
        <begin position="81"/>
        <end position="104"/>
    </location>
</feature>
<dbReference type="EMBL" id="MU839834">
    <property type="protein sequence ID" value="KAK1755293.1"/>
    <property type="molecule type" value="Genomic_DNA"/>
</dbReference>
<proteinExistence type="predicted"/>